<organism evidence="1 2">
    <name type="scientific">Paludibacter propionicigenes (strain DSM 17365 / JCM 13257 / WB4)</name>
    <dbReference type="NCBI Taxonomy" id="694427"/>
    <lineage>
        <taxon>Bacteria</taxon>
        <taxon>Pseudomonadati</taxon>
        <taxon>Bacteroidota</taxon>
        <taxon>Bacteroidia</taxon>
        <taxon>Bacteroidales</taxon>
        <taxon>Paludibacteraceae</taxon>
        <taxon>Paludibacter</taxon>
    </lineage>
</organism>
<dbReference type="EMBL" id="CP002345">
    <property type="protein sequence ID" value="ADQ80899.1"/>
    <property type="molecule type" value="Genomic_DNA"/>
</dbReference>
<dbReference type="KEGG" id="ppn:Palpr_2770"/>
<accession>E4T855</accession>
<protein>
    <submittedName>
        <fullName evidence="1">Uncharacterized protein</fullName>
    </submittedName>
</protein>
<reference evidence="1 2" key="2">
    <citation type="journal article" date="2011" name="Stand. Genomic Sci.">
        <title>Complete genome sequence of Paludibacter propionicigenes type strain (WB4).</title>
        <authorList>
            <person name="Gronow S."/>
            <person name="Munk C."/>
            <person name="Lapidus A."/>
            <person name="Nolan M."/>
            <person name="Lucas S."/>
            <person name="Hammon N."/>
            <person name="Deshpande S."/>
            <person name="Cheng J.F."/>
            <person name="Tapia R."/>
            <person name="Han C."/>
            <person name="Goodwin L."/>
            <person name="Pitluck S."/>
            <person name="Liolios K."/>
            <person name="Ivanova N."/>
            <person name="Mavromatis K."/>
            <person name="Mikhailova N."/>
            <person name="Pati A."/>
            <person name="Chen A."/>
            <person name="Palaniappan K."/>
            <person name="Land M."/>
            <person name="Hauser L."/>
            <person name="Chang Y.J."/>
            <person name="Jeffries C.D."/>
            <person name="Brambilla E."/>
            <person name="Rohde M."/>
            <person name="Goker M."/>
            <person name="Detter J.C."/>
            <person name="Woyke T."/>
            <person name="Bristow J."/>
            <person name="Eisen J.A."/>
            <person name="Markowitz V."/>
            <person name="Hugenholtz P."/>
            <person name="Kyrpides N.C."/>
            <person name="Klenk H.P."/>
        </authorList>
    </citation>
    <scope>NUCLEOTIDE SEQUENCE [LARGE SCALE GENOMIC DNA]</scope>
    <source>
        <strain evidence="2">DSM 17365 / JCM 13257 / WB4</strain>
    </source>
</reference>
<proteinExistence type="predicted"/>
<keyword evidence="2" id="KW-1185">Reference proteome</keyword>
<dbReference type="OrthoDB" id="638640at2"/>
<evidence type="ECO:0000313" key="2">
    <source>
        <dbReference type="Proteomes" id="UP000008718"/>
    </source>
</evidence>
<dbReference type="Proteomes" id="UP000008718">
    <property type="component" value="Chromosome"/>
</dbReference>
<evidence type="ECO:0000313" key="1">
    <source>
        <dbReference type="EMBL" id="ADQ80899.1"/>
    </source>
</evidence>
<reference key="1">
    <citation type="submission" date="2010-11" db="EMBL/GenBank/DDBJ databases">
        <title>The complete genome of Paludibacter propionicigenes DSM 17365.</title>
        <authorList>
            <consortium name="US DOE Joint Genome Institute (JGI-PGF)"/>
            <person name="Lucas S."/>
            <person name="Copeland A."/>
            <person name="Lapidus A."/>
            <person name="Bruce D."/>
            <person name="Goodwin L."/>
            <person name="Pitluck S."/>
            <person name="Kyrpides N."/>
            <person name="Mavromatis K."/>
            <person name="Ivanova N."/>
            <person name="Munk A.C."/>
            <person name="Brettin T."/>
            <person name="Detter J.C."/>
            <person name="Han C."/>
            <person name="Tapia R."/>
            <person name="Land M."/>
            <person name="Hauser L."/>
            <person name="Markowitz V."/>
            <person name="Cheng J.-F."/>
            <person name="Hugenholtz P."/>
            <person name="Woyke T."/>
            <person name="Wu D."/>
            <person name="Gronow S."/>
            <person name="Wellnitz S."/>
            <person name="Brambilla E."/>
            <person name="Klenk H.-P."/>
            <person name="Eisen J.A."/>
        </authorList>
    </citation>
    <scope>NUCLEOTIDE SEQUENCE</scope>
    <source>
        <strain>WB4</strain>
    </source>
</reference>
<dbReference type="RefSeq" id="WP_013446268.1">
    <property type="nucleotide sequence ID" value="NC_014734.1"/>
</dbReference>
<dbReference type="HOGENOM" id="CLU_911067_0_0_10"/>
<dbReference type="AlphaFoldDB" id="E4T855"/>
<gene>
    <name evidence="1" type="ordered locus">Palpr_2770</name>
</gene>
<dbReference type="STRING" id="694427.Palpr_2770"/>
<name>E4T855_PALPW</name>
<sequence length="307" mass="33382">MSKSKNITVIVNKSWETEPLLNAMTNQALTAKAPLVSHLLPFPLVFNSPKNLKDANADNRASVRARFQLFNASTCLNVSVWCIEDLMDPTKNPSSSEEKFRVLPTALVDNPDLVVSVSTANCPYDKSMNGSVLIGANSFLYNGCPGNPASNLQPQQINQLMPSNVNADLFALIDETFNAIVTADFLIPPHSPADPFVCLASDVISVVSSINVTDYTMYTQVDEAARTEFKAVVGKDPDTIETTHGVVKISTDAPIIFISPVTDRFGHFDDDVSSVQNYVAAFNGGVVLRELLWSLSSFVDKGNEFAE</sequence>